<dbReference type="EMBL" id="JACCJC010000001">
    <property type="protein sequence ID" value="KAF6241763.1"/>
    <property type="molecule type" value="Genomic_DNA"/>
</dbReference>
<dbReference type="AlphaFoldDB" id="A0A8H6G6Z7"/>
<comment type="caution">
    <text evidence="2">The sequence shown here is derived from an EMBL/GenBank/DDBJ whole genome shotgun (WGS) entry which is preliminary data.</text>
</comment>
<name>A0A8H6G6Z7_9LECA</name>
<protein>
    <recommendedName>
        <fullName evidence="4">Myb-like domain-containing protein</fullName>
    </recommendedName>
</protein>
<dbReference type="RefSeq" id="XP_037171003.1">
    <property type="nucleotide sequence ID" value="XM_037302424.1"/>
</dbReference>
<feature type="region of interest" description="Disordered" evidence="1">
    <location>
        <begin position="1"/>
        <end position="198"/>
    </location>
</feature>
<evidence type="ECO:0008006" key="4">
    <source>
        <dbReference type="Google" id="ProtNLM"/>
    </source>
</evidence>
<proteinExistence type="predicted"/>
<evidence type="ECO:0000313" key="3">
    <source>
        <dbReference type="Proteomes" id="UP000578531"/>
    </source>
</evidence>
<feature type="compositionally biased region" description="Polar residues" evidence="1">
    <location>
        <begin position="52"/>
        <end position="68"/>
    </location>
</feature>
<organism evidence="2 3">
    <name type="scientific">Letharia columbiana</name>
    <dbReference type="NCBI Taxonomy" id="112416"/>
    <lineage>
        <taxon>Eukaryota</taxon>
        <taxon>Fungi</taxon>
        <taxon>Dikarya</taxon>
        <taxon>Ascomycota</taxon>
        <taxon>Pezizomycotina</taxon>
        <taxon>Lecanoromycetes</taxon>
        <taxon>OSLEUM clade</taxon>
        <taxon>Lecanoromycetidae</taxon>
        <taxon>Lecanorales</taxon>
        <taxon>Lecanorineae</taxon>
        <taxon>Parmeliaceae</taxon>
        <taxon>Letharia</taxon>
    </lineage>
</organism>
<keyword evidence="3" id="KW-1185">Reference proteome</keyword>
<sequence length="274" mass="30135">MGNCEANLRKWTHRKDASPVASTGHSEPRDSAENGRTSTPSSTSKLKEHINEQTSMKDNLPTALSSSPKIIRAPPHLGSPIVLTSGPRAQPKKAKSHTMQDAKITKPQPRTPPRSNLKRRRSFSDDDDGPARDQENVERARPSTPKRQRTCPPTLPLGLEREDFDALKPVATPPHTPDAKPPPARACRGDNDPEWSTGDDSALVALILNKLRLRQSDWDECARRLGKEKDSIGKRWAHLLGDGEVGLRRGSGQQKRGNVHKMEFGPPLPAVPGE</sequence>
<feature type="compositionally biased region" description="Pro residues" evidence="1">
    <location>
        <begin position="171"/>
        <end position="184"/>
    </location>
</feature>
<accession>A0A8H6G6Z7</accession>
<dbReference type="Proteomes" id="UP000578531">
    <property type="component" value="Unassembled WGS sequence"/>
</dbReference>
<feature type="compositionally biased region" description="Basic and acidic residues" evidence="1">
    <location>
        <begin position="129"/>
        <end position="141"/>
    </location>
</feature>
<dbReference type="GeneID" id="59282154"/>
<evidence type="ECO:0000256" key="1">
    <source>
        <dbReference type="SAM" id="MobiDB-lite"/>
    </source>
</evidence>
<evidence type="ECO:0000313" key="2">
    <source>
        <dbReference type="EMBL" id="KAF6241763.1"/>
    </source>
</evidence>
<dbReference type="OrthoDB" id="5334491at2759"/>
<gene>
    <name evidence="2" type="ORF">HO173_000475</name>
</gene>
<feature type="compositionally biased region" description="Polar residues" evidence="1">
    <location>
        <begin position="34"/>
        <end position="44"/>
    </location>
</feature>
<feature type="region of interest" description="Disordered" evidence="1">
    <location>
        <begin position="245"/>
        <end position="274"/>
    </location>
</feature>
<reference evidence="2 3" key="1">
    <citation type="journal article" date="2020" name="Genomics">
        <title>Complete, high-quality genomes from long-read metagenomic sequencing of two wolf lichen thalli reveals enigmatic genome architecture.</title>
        <authorList>
            <person name="McKenzie S.K."/>
            <person name="Walston R.F."/>
            <person name="Allen J.L."/>
        </authorList>
    </citation>
    <scope>NUCLEOTIDE SEQUENCE [LARGE SCALE GENOMIC DNA]</scope>
    <source>
        <strain evidence="2">WasteWater2</strain>
    </source>
</reference>